<dbReference type="Pfam" id="PF12796">
    <property type="entry name" value="Ank_2"/>
    <property type="match status" value="2"/>
</dbReference>
<keyword evidence="6" id="KW-1185">Reference proteome</keyword>
<dbReference type="SMART" id="SM00248">
    <property type="entry name" value="ANK"/>
    <property type="match status" value="4"/>
</dbReference>
<evidence type="ECO:0000313" key="5">
    <source>
        <dbReference type="EMBL" id="KAF7317334.1"/>
    </source>
</evidence>
<sequence length="627" mass="68420">MDVATRTEPRLPLELERDIFESVAGAEFAAIPGLLRVAQRVKLWLEPRLYRRLVIGGSSSRDQESLRAALRKPDAFLASAVHQLVLDTEFEAQIKHDVPRLAVLSSVTQVAIVIGLDVRTLLSVLPLRITRLTADFHDLFGVGAYAAPKRTTVVTHPILRSVSHLWLTRNTLLFPDPEGLAAMLGLLPALTHLALFQSFLYGSDDDDLALPRKILAACPRLEVFVSIGDSGDFMRSVERLSFSAEDNLSEEESLLLRSRGAHDISARLEDPRISFGVAARAQPPGRCLPIPSMLSSLPPELILRVSSLLSTADLNSLICISSHFQALLQSELEARLTPELAKTLLPWSIGAHRPDILAKLLAAPYSLDPRRGAPGPAPLLLAADVQDLECVRLLLEAGADVSVDNGQEEMQALHKAVQHRNIPMARLLLEHGAKVDVSFGCDGASENSLHVAAQAGQIDMARMLLDEFGADLEARGHFGTPLGFAVHARQLYMVKFLLGRGADARGIVPLYILLVGGPPPPLSANLVYIALRLRAPMDEYTADAIRRIRERKGLPTQVGPWTGLPLGEEQKTLLALLLKAGSRRDVAMEIIQRNLKALAAVAVRTEQEFLEIVKGMFDEAEGYAVSL</sequence>
<dbReference type="PROSITE" id="PS50088">
    <property type="entry name" value="ANK_REPEAT"/>
    <property type="match status" value="3"/>
</dbReference>
<dbReference type="PROSITE" id="PS50181">
    <property type="entry name" value="FBOX"/>
    <property type="match status" value="1"/>
</dbReference>
<dbReference type="InterPro" id="IPR036047">
    <property type="entry name" value="F-box-like_dom_sf"/>
</dbReference>
<evidence type="ECO:0000259" key="4">
    <source>
        <dbReference type="PROSITE" id="PS50181"/>
    </source>
</evidence>
<name>A0A8H6WM22_MYCCL</name>
<dbReference type="GO" id="GO:0032259">
    <property type="term" value="P:methylation"/>
    <property type="evidence" value="ECO:0007669"/>
    <property type="project" value="UniProtKB-KW"/>
</dbReference>
<protein>
    <submittedName>
        <fullName evidence="5">O-methyltransferase family 3 protein</fullName>
    </submittedName>
</protein>
<feature type="domain" description="F-box" evidence="4">
    <location>
        <begin position="291"/>
        <end position="340"/>
    </location>
</feature>
<dbReference type="Gene3D" id="1.25.40.20">
    <property type="entry name" value="Ankyrin repeat-containing domain"/>
    <property type="match status" value="1"/>
</dbReference>
<dbReference type="OrthoDB" id="194358at2759"/>
<dbReference type="PROSITE" id="PS50297">
    <property type="entry name" value="ANK_REP_REGION"/>
    <property type="match status" value="2"/>
</dbReference>
<dbReference type="SUPFAM" id="SSF48403">
    <property type="entry name" value="Ankyrin repeat"/>
    <property type="match status" value="1"/>
</dbReference>
<dbReference type="SUPFAM" id="SSF81383">
    <property type="entry name" value="F-box domain"/>
    <property type="match status" value="1"/>
</dbReference>
<dbReference type="PANTHER" id="PTHR24173:SF74">
    <property type="entry name" value="ANKYRIN REPEAT DOMAIN-CONTAINING PROTEIN 16"/>
    <property type="match status" value="1"/>
</dbReference>
<feature type="repeat" description="ANK" evidence="3">
    <location>
        <begin position="408"/>
        <end position="440"/>
    </location>
</feature>
<evidence type="ECO:0000256" key="2">
    <source>
        <dbReference type="ARBA" id="ARBA00023043"/>
    </source>
</evidence>
<dbReference type="EMBL" id="JACAZE010000005">
    <property type="protein sequence ID" value="KAF7317334.1"/>
    <property type="molecule type" value="Genomic_DNA"/>
</dbReference>
<accession>A0A8H6WM22</accession>
<keyword evidence="5" id="KW-0489">Methyltransferase</keyword>
<feature type="repeat" description="ANK" evidence="3">
    <location>
        <begin position="374"/>
        <end position="406"/>
    </location>
</feature>
<keyword evidence="2 3" id="KW-0040">ANK repeat</keyword>
<dbReference type="GO" id="GO:0008168">
    <property type="term" value="F:methyltransferase activity"/>
    <property type="evidence" value="ECO:0007669"/>
    <property type="project" value="UniProtKB-KW"/>
</dbReference>
<reference evidence="5" key="1">
    <citation type="submission" date="2020-05" db="EMBL/GenBank/DDBJ databases">
        <title>Mycena genomes resolve the evolution of fungal bioluminescence.</title>
        <authorList>
            <person name="Tsai I.J."/>
        </authorList>
    </citation>
    <scope>NUCLEOTIDE SEQUENCE</scope>
    <source>
        <strain evidence="5">110903Hualien_Pintung</strain>
    </source>
</reference>
<keyword evidence="1" id="KW-0677">Repeat</keyword>
<dbReference type="PANTHER" id="PTHR24173">
    <property type="entry name" value="ANKYRIN REPEAT CONTAINING"/>
    <property type="match status" value="1"/>
</dbReference>
<dbReference type="AlphaFoldDB" id="A0A8H6WM22"/>
<evidence type="ECO:0000256" key="1">
    <source>
        <dbReference type="ARBA" id="ARBA00022737"/>
    </source>
</evidence>
<organism evidence="5 6">
    <name type="scientific">Mycena chlorophos</name>
    <name type="common">Agaric fungus</name>
    <name type="synonym">Agaricus chlorophos</name>
    <dbReference type="NCBI Taxonomy" id="658473"/>
    <lineage>
        <taxon>Eukaryota</taxon>
        <taxon>Fungi</taxon>
        <taxon>Dikarya</taxon>
        <taxon>Basidiomycota</taxon>
        <taxon>Agaricomycotina</taxon>
        <taxon>Agaricomycetes</taxon>
        <taxon>Agaricomycetidae</taxon>
        <taxon>Agaricales</taxon>
        <taxon>Marasmiineae</taxon>
        <taxon>Mycenaceae</taxon>
        <taxon>Mycena</taxon>
    </lineage>
</organism>
<evidence type="ECO:0000313" key="6">
    <source>
        <dbReference type="Proteomes" id="UP000613580"/>
    </source>
</evidence>
<feature type="repeat" description="ANK" evidence="3">
    <location>
        <begin position="444"/>
        <end position="477"/>
    </location>
</feature>
<comment type="caution">
    <text evidence="5">The sequence shown here is derived from an EMBL/GenBank/DDBJ whole genome shotgun (WGS) entry which is preliminary data.</text>
</comment>
<evidence type="ECO:0000256" key="3">
    <source>
        <dbReference type="PROSITE-ProRule" id="PRU00023"/>
    </source>
</evidence>
<dbReference type="InterPro" id="IPR036770">
    <property type="entry name" value="Ankyrin_rpt-contain_sf"/>
</dbReference>
<gene>
    <name evidence="5" type="ORF">HMN09_00469100</name>
</gene>
<dbReference type="InterPro" id="IPR002110">
    <property type="entry name" value="Ankyrin_rpt"/>
</dbReference>
<dbReference type="Proteomes" id="UP000613580">
    <property type="component" value="Unassembled WGS sequence"/>
</dbReference>
<proteinExistence type="predicted"/>
<dbReference type="InterPro" id="IPR001810">
    <property type="entry name" value="F-box_dom"/>
</dbReference>
<keyword evidence="5" id="KW-0808">Transferase</keyword>